<reference evidence="2 3" key="1">
    <citation type="journal article" date="2018" name="Int. J. Syst. Evol. Microbiol.">
        <title>Epidermidibacterium keratini gen. nov., sp. nov., a member of the family Sporichthyaceae, isolated from keratin epidermis.</title>
        <authorList>
            <person name="Lee D.G."/>
            <person name="Trujillo M.E."/>
            <person name="Kang S."/>
            <person name="Nam J.J."/>
            <person name="Kim Y.J."/>
        </authorList>
    </citation>
    <scope>NUCLEOTIDE SEQUENCE [LARGE SCALE GENOMIC DNA]</scope>
    <source>
        <strain evidence="2 3">EPI-7</strain>
    </source>
</reference>
<dbReference type="OrthoDB" id="5191634at2"/>
<keyword evidence="3" id="KW-1185">Reference proteome</keyword>
<dbReference type="AlphaFoldDB" id="A0A7L4YTK3"/>
<organism evidence="2 3">
    <name type="scientific">Epidermidibacterium keratini</name>
    <dbReference type="NCBI Taxonomy" id="1891644"/>
    <lineage>
        <taxon>Bacteria</taxon>
        <taxon>Bacillati</taxon>
        <taxon>Actinomycetota</taxon>
        <taxon>Actinomycetes</taxon>
        <taxon>Sporichthyales</taxon>
        <taxon>Sporichthyaceae</taxon>
        <taxon>Epidermidibacterium</taxon>
    </lineage>
</organism>
<gene>
    <name evidence="2" type="ORF">EK0264_13085</name>
</gene>
<proteinExistence type="predicted"/>
<accession>A0A7L4YTK3</accession>
<sequence>MEESGELVRHEPTWPGGPGHHAVTELLSQTAGALSPFGDDIHFPLPAGVINYEHPTALPNRTP</sequence>
<feature type="region of interest" description="Disordered" evidence="1">
    <location>
        <begin position="1"/>
        <end position="22"/>
    </location>
</feature>
<dbReference type="Proteomes" id="UP000463857">
    <property type="component" value="Chromosome"/>
</dbReference>
<name>A0A7L4YTK3_9ACTN</name>
<dbReference type="KEGG" id="eke:EK0264_13085"/>
<protein>
    <submittedName>
        <fullName evidence="2">Uncharacterized protein</fullName>
    </submittedName>
</protein>
<dbReference type="EMBL" id="CP047156">
    <property type="protein sequence ID" value="QHC02430.1"/>
    <property type="molecule type" value="Genomic_DNA"/>
</dbReference>
<evidence type="ECO:0000256" key="1">
    <source>
        <dbReference type="SAM" id="MobiDB-lite"/>
    </source>
</evidence>
<evidence type="ECO:0000313" key="3">
    <source>
        <dbReference type="Proteomes" id="UP000463857"/>
    </source>
</evidence>
<dbReference type="InParanoid" id="A0A7L4YTK3"/>
<evidence type="ECO:0000313" key="2">
    <source>
        <dbReference type="EMBL" id="QHC02430.1"/>
    </source>
</evidence>
<feature type="compositionally biased region" description="Basic and acidic residues" evidence="1">
    <location>
        <begin position="1"/>
        <end position="12"/>
    </location>
</feature>